<evidence type="ECO:0000313" key="3">
    <source>
        <dbReference type="EMBL" id="SDO17726.1"/>
    </source>
</evidence>
<feature type="compositionally biased region" description="Acidic residues" evidence="1">
    <location>
        <begin position="42"/>
        <end position="58"/>
    </location>
</feature>
<name>A0A1H0HEU5_9ACTN</name>
<dbReference type="STRING" id="1005944.SAMN05192576_3561"/>
<gene>
    <name evidence="3" type="ORF">SAMN05192576_3561</name>
</gene>
<dbReference type="AlphaFoldDB" id="A0A1H0HEU5"/>
<accession>A0A1H0HEU5</accession>
<feature type="compositionally biased region" description="Low complexity" evidence="1">
    <location>
        <begin position="67"/>
        <end position="84"/>
    </location>
</feature>
<feature type="signal peptide" evidence="2">
    <location>
        <begin position="1"/>
        <end position="31"/>
    </location>
</feature>
<dbReference type="Proteomes" id="UP000199004">
    <property type="component" value="Unassembled WGS sequence"/>
</dbReference>
<feature type="compositionally biased region" description="Basic and acidic residues" evidence="1">
    <location>
        <begin position="86"/>
        <end position="100"/>
    </location>
</feature>
<dbReference type="RefSeq" id="WP_091026143.1">
    <property type="nucleotide sequence ID" value="NZ_BKAE01000008.1"/>
</dbReference>
<keyword evidence="2" id="KW-0732">Signal</keyword>
<proteinExistence type="predicted"/>
<feature type="chain" id="PRO_5011759117" evidence="2">
    <location>
        <begin position="32"/>
        <end position="126"/>
    </location>
</feature>
<dbReference type="EMBL" id="FNIC01000006">
    <property type="protein sequence ID" value="SDO17726.1"/>
    <property type="molecule type" value="Genomic_DNA"/>
</dbReference>
<protein>
    <submittedName>
        <fullName evidence="3">Uncharacterized protein</fullName>
    </submittedName>
</protein>
<organism evidence="3 4">
    <name type="scientific">Nocardioides szechwanensis</name>
    <dbReference type="NCBI Taxonomy" id="1005944"/>
    <lineage>
        <taxon>Bacteria</taxon>
        <taxon>Bacillati</taxon>
        <taxon>Actinomycetota</taxon>
        <taxon>Actinomycetes</taxon>
        <taxon>Propionibacteriales</taxon>
        <taxon>Nocardioidaceae</taxon>
        <taxon>Nocardioides</taxon>
    </lineage>
</organism>
<feature type="region of interest" description="Disordered" evidence="1">
    <location>
        <begin position="36"/>
        <end position="126"/>
    </location>
</feature>
<dbReference type="OrthoDB" id="3791054at2"/>
<evidence type="ECO:0000256" key="2">
    <source>
        <dbReference type="SAM" id="SignalP"/>
    </source>
</evidence>
<evidence type="ECO:0000313" key="4">
    <source>
        <dbReference type="Proteomes" id="UP000199004"/>
    </source>
</evidence>
<evidence type="ECO:0000256" key="1">
    <source>
        <dbReference type="SAM" id="MobiDB-lite"/>
    </source>
</evidence>
<reference evidence="3 4" key="1">
    <citation type="submission" date="2016-10" db="EMBL/GenBank/DDBJ databases">
        <authorList>
            <person name="de Groot N.N."/>
        </authorList>
    </citation>
    <scope>NUCLEOTIDE SEQUENCE [LARGE SCALE GENOMIC DNA]</scope>
    <source>
        <strain evidence="3 4">CGMCC 1.11147</strain>
    </source>
</reference>
<feature type="compositionally biased region" description="Basic and acidic residues" evidence="1">
    <location>
        <begin position="116"/>
        <end position="126"/>
    </location>
</feature>
<keyword evidence="4" id="KW-1185">Reference proteome</keyword>
<sequence>MKITTLRVATLGMAGLVTTGLLALPISAATAGDDQVLKRDDDTPDVVLVDDSDDDDDTGLAGQTNPNTGTGAADDTNDDTNTGARSGRDQSRAKQVKDLTTDGAGAQRVDWSQNKTNDRSRHNTRG</sequence>